<evidence type="ECO:0000256" key="1">
    <source>
        <dbReference type="SAM" id="Coils"/>
    </source>
</evidence>
<feature type="coiled-coil region" evidence="1">
    <location>
        <begin position="236"/>
        <end position="391"/>
    </location>
</feature>
<gene>
    <name evidence="2" type="ORF">EUX98_g8814</name>
</gene>
<comment type="caution">
    <text evidence="2">The sequence shown here is derived from an EMBL/GenBank/DDBJ whole genome shotgun (WGS) entry which is preliminary data.</text>
</comment>
<evidence type="ECO:0000313" key="2">
    <source>
        <dbReference type="EMBL" id="THH19229.1"/>
    </source>
</evidence>
<dbReference type="AlphaFoldDB" id="A0A4S4M2H0"/>
<proteinExistence type="predicted"/>
<protein>
    <submittedName>
        <fullName evidence="2">Uncharacterized protein</fullName>
    </submittedName>
</protein>
<reference evidence="2 3" key="1">
    <citation type="submission" date="2019-02" db="EMBL/GenBank/DDBJ databases">
        <title>Genome sequencing of the rare red list fungi Antrodiella citrinella (Flaviporus citrinellus).</title>
        <authorList>
            <person name="Buettner E."/>
            <person name="Kellner H."/>
        </authorList>
    </citation>
    <scope>NUCLEOTIDE SEQUENCE [LARGE SCALE GENOMIC DNA]</scope>
    <source>
        <strain evidence="2 3">DSM 108506</strain>
    </source>
</reference>
<organism evidence="2 3">
    <name type="scientific">Antrodiella citrinella</name>
    <dbReference type="NCBI Taxonomy" id="2447956"/>
    <lineage>
        <taxon>Eukaryota</taxon>
        <taxon>Fungi</taxon>
        <taxon>Dikarya</taxon>
        <taxon>Basidiomycota</taxon>
        <taxon>Agaricomycotina</taxon>
        <taxon>Agaricomycetes</taxon>
        <taxon>Polyporales</taxon>
        <taxon>Steccherinaceae</taxon>
        <taxon>Antrodiella</taxon>
    </lineage>
</organism>
<dbReference type="Proteomes" id="UP000308730">
    <property type="component" value="Unassembled WGS sequence"/>
</dbReference>
<keyword evidence="1" id="KW-0175">Coiled coil</keyword>
<feature type="coiled-coil region" evidence="1">
    <location>
        <begin position="113"/>
        <end position="196"/>
    </location>
</feature>
<dbReference type="SUPFAM" id="SSF57997">
    <property type="entry name" value="Tropomyosin"/>
    <property type="match status" value="1"/>
</dbReference>
<dbReference type="EMBL" id="SGPM01000550">
    <property type="protein sequence ID" value="THH19229.1"/>
    <property type="molecule type" value="Genomic_DNA"/>
</dbReference>
<accession>A0A4S4M2H0</accession>
<sequence>MSQDLQAEGQRLQDLSNQLLAAKDNDIASLKEIGEKRFKEKLEEIATLQDHNEHLLERLKEEEEGRRIDARSSTERETSTVGCLFSTGCTACLTSAFQKGEALREIGALKSSMDAEQQKSSKLEKTLQQASEEIEELRGENEVLAKENEKLLEEVKRCQDRLDGYDEEFEVQAGLLVQTQSDLDTAEARVKEDARERIILVDEVKGAWAKLSEAQEKLKAQESDYTLILDRRDASLKEANSTLADVREKLAHAERDYKLEAEMNARIEERMHALNVAIERKEDQLENALDNCKRYQKSIKGLGTELSQKVSEANVAQDLISSLQDEVNKLKEDALQKDDESKAVSNALAKAQAQADVEGARLTASKEQDNKEEYEKLIERLRDSLDSVSAELDLSTATCNAAQAAQSHLAKELAKDAAKIDDLQTRLVASQSESREHQDQANCFRHQSKTFSKALTKSLEEAAALKRLETTGTQV</sequence>
<keyword evidence="3" id="KW-1185">Reference proteome</keyword>
<feature type="coiled-coil region" evidence="1">
    <location>
        <begin position="5"/>
        <end position="65"/>
    </location>
</feature>
<name>A0A4S4M2H0_9APHY</name>
<evidence type="ECO:0000313" key="3">
    <source>
        <dbReference type="Proteomes" id="UP000308730"/>
    </source>
</evidence>